<dbReference type="Proteomes" id="UP000297452">
    <property type="component" value="Unassembled WGS sequence"/>
</dbReference>
<feature type="region of interest" description="Disordered" evidence="2">
    <location>
        <begin position="164"/>
        <end position="236"/>
    </location>
</feature>
<dbReference type="OrthoDB" id="3546400at2759"/>
<feature type="compositionally biased region" description="Basic and acidic residues" evidence="2">
    <location>
        <begin position="984"/>
        <end position="1009"/>
    </location>
</feature>
<evidence type="ECO:0000256" key="1">
    <source>
        <dbReference type="SAM" id="Coils"/>
    </source>
</evidence>
<keyword evidence="1" id="KW-0175">Coiled coil</keyword>
<evidence type="ECO:0000256" key="2">
    <source>
        <dbReference type="SAM" id="MobiDB-lite"/>
    </source>
</evidence>
<name>A0A4Z1IAJ6_9HELO</name>
<gene>
    <name evidence="3" type="ORF">BOTNAR_0220g00010</name>
</gene>
<dbReference type="PANTHER" id="PTHR15715:SF37">
    <property type="entry name" value="LD47843P"/>
    <property type="match status" value="1"/>
</dbReference>
<sequence>MPTSARNTAELSEITSRIRFVETYMEENPSLWHKPAYRRAVKETLWKLNGRLTDHIDLEIFQDKEHLENFLGCSRIITSAIERLGLVAINEFNRELEPQSNVVENAENSSIEQASNPAAELGIYQEEDYILDDNLVTTGSRSSIDRSEDFDHVFTRHSDNQLTLFPTTSLDDNPLNADGSSIADNELHRGKDNICSKTISTEERDKPSQPKKKKKKKSKKKKTAVENSAEEATLTTIETSHSPTLVLPMAKDYLSPASSTLDRLMAPSDVGKKCLHQAVVTTPFSETEQMVLKFKIKKAAEELTAELRENLKQYMIEDQRRIKRLEEARQQLFEGLKADFRKVLANLTKKYEAIKFENKNLKADRNKELEKLRKENSILHEKSSTLDQEVTELREEIQLLNSKSVKDKLQLLPEAVVGHAEELDFIIRHQCHIIAYEKVPNTYDTINRREEEEDENKPSTRLKFAFKTLQGESSWDITTYQYMSEGAQKLCKVMKKIRVSNAILRARCQWYWNELHQAEKTKKKSLVSLLEMEKSAIMFEAETFDLKNRIRELEKSLNIKKRPSGVRAINREKEIMQERFGVLELTISELKDEVYSWKEDNSKLLERKEALLKNLATGELRQTAKIEEALCEEQSKTKRLSSQIQELQEKVKTLEEERAIVEPLIEVGVAVRKRFFEQAKYTVSSDEIFSRVDYKIIKEGNDRCHRAYCLTDAALFKLFYLSGSTNDALYNKIYNVNSHADVMDFPVKLCQALDSKASIKTVRANNDSNTSQELRTEAEQLFSFIINCYIANPQEDIFDANEEVTGWLSQLKGLEEQIVRIGRRIEYRGYVENTTMKQVKLGIGMKTLGKPGDLADLDGSGTRISIGQRPRNIRECSSKVCNNTFTGLSYVSEVAGRYRKKCITYVLGIKVWLQAKWRSVVDKTRRQDMVAWRLYKSHMNCGYTGVGSLPLAGGEDVNSITMSAKKKKATAASASRLPAGTVSKAEDRAPSARNEDLHADSQQVEEKQESWPLHAPVIEYESCDEKCAGWDSDTDSESEGFLDYDMDFLPTGWGRNEKQSSEDAIVKLKKSSTNTESMESALEVSCDATEQVVGESIIEDIKVINSTSSPENSCLVCTSRSSRAVMGKTTIAKSTAPEPESSIKLMEKMTRKEARFEVCEDTSWLEMQKQLDQRDESHRKEMDAMKLDLEEAQVARQKASTDLRKVREKNSAVRTERRELDLKLVAMFEEVVRLGGKISTLETQKNDALESAESLFRALKLSAQDVTDCQLKLNVVQEHSATFQQQVRNLRVENHRIRQEQSRSASTSNRLQQLETKYETLKTDYYNLEDEHNELQEDASRYRSEREEYKEEVEYYKKKRNALRDKLESVEASLEKMTDKYASMLCSRDAVRQNYQDLKKTHEIREPLVKIGADIRLRFLDQARETALGMSRCEADMALRTNGNVAAQRGNAAADAALFKGNLIPEEYEEEAEEIFEKLYSHKSSGYPFFDGVSERQNDCGATLSTITKSSVSATLREEWCLVWNRILDGPDSKRKILIEELERLTDEIVDSERSSRRRR</sequence>
<feature type="region of interest" description="Disordered" evidence="2">
    <location>
        <begin position="971"/>
        <end position="1011"/>
    </location>
</feature>
<keyword evidence="4" id="KW-1185">Reference proteome</keyword>
<evidence type="ECO:0000313" key="3">
    <source>
        <dbReference type="EMBL" id="TGO56572.1"/>
    </source>
</evidence>
<dbReference type="EMBL" id="PQXJ01000220">
    <property type="protein sequence ID" value="TGO56572.1"/>
    <property type="molecule type" value="Genomic_DNA"/>
</dbReference>
<comment type="caution">
    <text evidence="3">The sequence shown here is derived from an EMBL/GenBank/DDBJ whole genome shotgun (WGS) entry which is preliminary data.</text>
</comment>
<feature type="coiled-coil region" evidence="1">
    <location>
        <begin position="1182"/>
        <end position="1223"/>
    </location>
</feature>
<evidence type="ECO:0000313" key="4">
    <source>
        <dbReference type="Proteomes" id="UP000297452"/>
    </source>
</evidence>
<feature type="coiled-coil region" evidence="1">
    <location>
        <begin position="297"/>
        <end position="403"/>
    </location>
</feature>
<feature type="coiled-coil region" evidence="1">
    <location>
        <begin position="1297"/>
        <end position="1380"/>
    </location>
</feature>
<dbReference type="Gene3D" id="1.10.287.1490">
    <property type="match status" value="1"/>
</dbReference>
<organism evidence="3 4">
    <name type="scientific">Botryotinia narcissicola</name>
    <dbReference type="NCBI Taxonomy" id="278944"/>
    <lineage>
        <taxon>Eukaryota</taxon>
        <taxon>Fungi</taxon>
        <taxon>Dikarya</taxon>
        <taxon>Ascomycota</taxon>
        <taxon>Pezizomycotina</taxon>
        <taxon>Leotiomycetes</taxon>
        <taxon>Helotiales</taxon>
        <taxon>Sclerotiniaceae</taxon>
        <taxon>Botryotinia</taxon>
    </lineage>
</organism>
<dbReference type="PANTHER" id="PTHR15715">
    <property type="entry name" value="CENTROSOMAL PROTEIN OF 170 KDA"/>
    <property type="match status" value="1"/>
</dbReference>
<protein>
    <submittedName>
        <fullName evidence="3">Uncharacterized protein</fullName>
    </submittedName>
</protein>
<reference evidence="3 4" key="1">
    <citation type="submission" date="2017-12" db="EMBL/GenBank/DDBJ databases">
        <title>Comparative genomics of Botrytis spp.</title>
        <authorList>
            <person name="Valero-Jimenez C.A."/>
            <person name="Tapia P."/>
            <person name="Veloso J."/>
            <person name="Silva-Moreno E."/>
            <person name="Staats M."/>
            <person name="Valdes J.H."/>
            <person name="Van Kan J.A.L."/>
        </authorList>
    </citation>
    <scope>NUCLEOTIDE SEQUENCE [LARGE SCALE GENOMIC DNA]</scope>
    <source>
        <strain evidence="3 4">MUCL2120</strain>
    </source>
</reference>
<accession>A0A4Z1IAJ6</accession>
<proteinExistence type="predicted"/>
<feature type="compositionally biased region" description="Basic residues" evidence="2">
    <location>
        <begin position="209"/>
        <end position="222"/>
    </location>
</feature>
<dbReference type="InterPro" id="IPR051176">
    <property type="entry name" value="Cent_Immune-Sig_Mod"/>
</dbReference>
<feature type="compositionally biased region" description="Basic and acidic residues" evidence="2">
    <location>
        <begin position="185"/>
        <end position="208"/>
    </location>
</feature>